<gene>
    <name evidence="1" type="ORF">LEP1GSC187_1068</name>
</gene>
<protein>
    <submittedName>
        <fullName evidence="1">Uncharacterized protein</fullName>
    </submittedName>
</protein>
<name>M6URD7_9LEPT</name>
<dbReference type="EMBL" id="AHOQ02000011">
    <property type="protein sequence ID" value="EMO47155.1"/>
    <property type="molecule type" value="Genomic_DNA"/>
</dbReference>
<proteinExistence type="predicted"/>
<sequence>MLTSRRSNRKLLKSKNLPRPEIICKEILGHFPNWKKQIGFALSQKGKTLPNWPEYIFAPLSAYFQFAFDGMPNPLEPNFREKVLQVQTLTALIPWSLSKGIYEFSDELFNTLFGSEIPNKIPSEILKKIPNWCIYISIPEKERKEYCGFFIHLESDNNRDELRILLDGDYPIPLVLYLGNSSIEDSLNEMYSESKKEMVKRNLELTILEEYEKEVLLNMRSRIENILPLILYICSENAEISGVTSHTIYNDKRRENIKTTITEAPNSVVWEVGKEIGRILKTNKELSKTKNSEIIESKRPHLRRAHWHHFWKGPKNSQELILHWLPPTMVGME</sequence>
<dbReference type="AlphaFoldDB" id="M6URD7"/>
<evidence type="ECO:0000313" key="1">
    <source>
        <dbReference type="EMBL" id="EMO47155.1"/>
    </source>
</evidence>
<evidence type="ECO:0000313" key="2">
    <source>
        <dbReference type="Proteomes" id="UP000012160"/>
    </source>
</evidence>
<dbReference type="CDD" id="cd22987">
    <property type="entry name" value="AcrVA2-like"/>
    <property type="match status" value="1"/>
</dbReference>
<accession>M6URD7</accession>
<dbReference type="InterPro" id="IPR058915">
    <property type="entry name" value="AcrVA2-like"/>
</dbReference>
<comment type="caution">
    <text evidence="1">The sequence shown here is derived from an EMBL/GenBank/DDBJ whole genome shotgun (WGS) entry which is preliminary data.</text>
</comment>
<dbReference type="Proteomes" id="UP000012160">
    <property type="component" value="Unassembled WGS sequence"/>
</dbReference>
<dbReference type="Pfam" id="PF26125">
    <property type="entry name" value="AcrVA2-like"/>
    <property type="match status" value="1"/>
</dbReference>
<reference evidence="1 2" key="1">
    <citation type="submission" date="2013-01" db="EMBL/GenBank/DDBJ databases">
        <authorList>
            <person name="Harkins D.M."/>
            <person name="Durkin A.S."/>
            <person name="Brinkac L.M."/>
            <person name="Haft D.H."/>
            <person name="Selengut J.D."/>
            <person name="Sanka R."/>
            <person name="DePew J."/>
            <person name="Purushe J."/>
            <person name="Matthias M.A."/>
            <person name="Vinetz J.M."/>
            <person name="Sutton G.G."/>
            <person name="Nierman W.C."/>
            <person name="Fouts D.E."/>
        </authorList>
    </citation>
    <scope>NUCLEOTIDE SEQUENCE [LARGE SCALE GENOMIC DNA]</scope>
    <source>
        <strain evidence="1 2">ZUN179</strain>
    </source>
</reference>
<organism evidence="1 2">
    <name type="scientific">Leptospira santarosai str. ZUN179</name>
    <dbReference type="NCBI Taxonomy" id="1049985"/>
    <lineage>
        <taxon>Bacteria</taxon>
        <taxon>Pseudomonadati</taxon>
        <taxon>Spirochaetota</taxon>
        <taxon>Spirochaetia</taxon>
        <taxon>Leptospirales</taxon>
        <taxon>Leptospiraceae</taxon>
        <taxon>Leptospira</taxon>
    </lineage>
</organism>
<dbReference type="RefSeq" id="WP_004479343.1">
    <property type="nucleotide sequence ID" value="NZ_AHOQ02000011.1"/>
</dbReference>